<evidence type="ECO:0000256" key="2">
    <source>
        <dbReference type="SAM" id="MobiDB-lite"/>
    </source>
</evidence>
<dbReference type="SMART" id="SM00184">
    <property type="entry name" value="RING"/>
    <property type="match status" value="1"/>
</dbReference>
<proteinExistence type="predicted"/>
<feature type="region of interest" description="Disordered" evidence="2">
    <location>
        <begin position="545"/>
        <end position="622"/>
    </location>
</feature>
<dbReference type="PANTHER" id="PTHR14879">
    <property type="entry name" value="CASPASE REGULATOR, RING FINGER DOMAIN-CONTAINING"/>
    <property type="match status" value="1"/>
</dbReference>
<evidence type="ECO:0000256" key="1">
    <source>
        <dbReference type="SAM" id="Coils"/>
    </source>
</evidence>
<feature type="coiled-coil region" evidence="1">
    <location>
        <begin position="816"/>
        <end position="843"/>
    </location>
</feature>
<keyword evidence="1" id="KW-0175">Coiled coil</keyword>
<feature type="compositionally biased region" description="Polar residues" evidence="2">
    <location>
        <begin position="729"/>
        <end position="750"/>
    </location>
</feature>
<sequence length="960" mass="99502">MSTAEDAVAVEYVVSLRTTEQRRNVASVSRSELLSAVRALTGCQRCGFVEQVLAAFDQELSYGRYAALPSRQGANGGLSGTSAETAAAVGHQTPRSSTHHGTGVFPVARGQPSLVATASSSLEPQPVAAAATAPPAMGGGLTTGCTDVMAPAKVIALLSSCGGSSDLVGLMQFSWKETGGGGAGRGVDSGNGVSVSNDGAGRLALSDSLLSRPRLLRRFLADSIGVMQALADDVGDCSRHSGYPGPTELASTLARLDLQRCHTVERLAAWGVLKVRPAQVQMAVSSGGPSLAAEADTAPAGFWSTGVDADLGADVDDPELALAIHLSLRESGMLSTTPPITPRPPPPPAAAPAAAGGHSPGRFVGTDGGMQQHHCNSPRQQQQQQSLLTTPRRMQRIPPRPTGIATLAAAAPGRSPRASMVGFSGGSRRSAATAAVAAGELAASLEQHYSQGQASPLSVASVLAVAEGLTDASVLVDSAAVEALPEGLKERVQHLVSQLVQVQQRRSRLEHACQHSILAAGRKLLLILLQMLWASLRRAAAAAAAAPVGERTEQSSSTVEVMDAPDRRGGVPGMHQRAEPPSAVGTGAPVQLSLLPDPRQSPSRAQSQAQPPQPQPQSPQPRRLARYEGLLADLAAGLGEEDTHLVMDLGLDPDLDLDLHLRAELSVLESRVNLAGNGGRRHAEGSPSVILGQSGGASAGSSGSGDDSDGGGWDAALGSRGGVRANNVVSARPSSASTLQRSSALPSPTADTGGRPEAVVAGRPVLTGRSWYGARSAAAAVEMAPETGRAGLGRGFRCGGLQIERDACQLECIAAREQQAEQLRALQDQLHRCQSSQSELQGEVGRLLDMLTEQRKMQEQATTVLRRDLAQWQAEPGALQGMGAEELGELAAKMEAALSRVRAAQLQAAAERDLLCPVCWERRKGLVFGCGHQTCCSCGEKLAACPICREPVSLRIRVYG</sequence>
<accession>A0A8J4DB64</accession>
<organism evidence="3 4">
    <name type="scientific">Volvox reticuliferus</name>
    <dbReference type="NCBI Taxonomy" id="1737510"/>
    <lineage>
        <taxon>Eukaryota</taxon>
        <taxon>Viridiplantae</taxon>
        <taxon>Chlorophyta</taxon>
        <taxon>core chlorophytes</taxon>
        <taxon>Chlorophyceae</taxon>
        <taxon>CS clade</taxon>
        <taxon>Chlamydomonadales</taxon>
        <taxon>Volvocaceae</taxon>
        <taxon>Volvox</taxon>
    </lineage>
</organism>
<evidence type="ECO:0000313" key="4">
    <source>
        <dbReference type="Proteomes" id="UP000747110"/>
    </source>
</evidence>
<name>A0A8J4DB64_9CHLO</name>
<dbReference type="AlphaFoldDB" id="A0A8J4DB64"/>
<dbReference type="InterPro" id="IPR001841">
    <property type="entry name" value="Znf_RING"/>
</dbReference>
<dbReference type="SUPFAM" id="SSF57850">
    <property type="entry name" value="RING/U-box"/>
    <property type="match status" value="1"/>
</dbReference>
<dbReference type="PROSITE" id="PS50089">
    <property type="entry name" value="ZF_RING_2"/>
    <property type="match status" value="1"/>
</dbReference>
<protein>
    <submittedName>
        <fullName evidence="3">Uncharacterized protein</fullName>
    </submittedName>
</protein>
<comment type="caution">
    <text evidence="3">The sequence shown here is derived from an EMBL/GenBank/DDBJ whole genome shotgun (WGS) entry which is preliminary data.</text>
</comment>
<dbReference type="OrthoDB" id="5855668at2759"/>
<feature type="compositionally biased region" description="Low complexity" evidence="2">
    <location>
        <begin position="598"/>
        <end position="610"/>
    </location>
</feature>
<feature type="compositionally biased region" description="Pro residues" evidence="2">
    <location>
        <begin position="339"/>
        <end position="350"/>
    </location>
</feature>
<dbReference type="Gene3D" id="3.30.40.10">
    <property type="entry name" value="Zinc/RING finger domain, C3HC4 (zinc finger)"/>
    <property type="match status" value="1"/>
</dbReference>
<reference evidence="3" key="1">
    <citation type="journal article" date="2021" name="Proc. Natl. Acad. Sci. U.S.A.">
        <title>Three genomes in the algal genus Volvox reveal the fate of a haploid sex-determining region after a transition to homothallism.</title>
        <authorList>
            <person name="Yamamoto K."/>
            <person name="Hamaji T."/>
            <person name="Kawai-Toyooka H."/>
            <person name="Matsuzaki R."/>
            <person name="Takahashi F."/>
            <person name="Nishimura Y."/>
            <person name="Kawachi M."/>
            <person name="Noguchi H."/>
            <person name="Minakuchi Y."/>
            <person name="Umen J.G."/>
            <person name="Toyoda A."/>
            <person name="Nozaki H."/>
        </authorList>
    </citation>
    <scope>NUCLEOTIDE SEQUENCE</scope>
    <source>
        <strain evidence="3">NIES-3786</strain>
    </source>
</reference>
<feature type="region of interest" description="Disordered" evidence="2">
    <location>
        <begin position="676"/>
        <end position="717"/>
    </location>
</feature>
<dbReference type="EMBL" id="BNCP01000006">
    <property type="protein sequence ID" value="GIL74292.1"/>
    <property type="molecule type" value="Genomic_DNA"/>
</dbReference>
<dbReference type="InterPro" id="IPR051728">
    <property type="entry name" value="RING-FYVE_E3_ubiquitin-ligase"/>
</dbReference>
<dbReference type="Proteomes" id="UP000747110">
    <property type="component" value="Unassembled WGS sequence"/>
</dbReference>
<dbReference type="Pfam" id="PF13920">
    <property type="entry name" value="zf-C3HC4_3"/>
    <property type="match status" value="1"/>
</dbReference>
<keyword evidence="4" id="KW-1185">Reference proteome</keyword>
<dbReference type="PANTHER" id="PTHR14879:SF5">
    <property type="entry name" value="RING-TYPE DOMAIN-CONTAINING PROTEIN"/>
    <property type="match status" value="1"/>
</dbReference>
<evidence type="ECO:0000313" key="3">
    <source>
        <dbReference type="EMBL" id="GIL74292.1"/>
    </source>
</evidence>
<dbReference type="InterPro" id="IPR013083">
    <property type="entry name" value="Znf_RING/FYVE/PHD"/>
</dbReference>
<feature type="region of interest" description="Disordered" evidence="2">
    <location>
        <begin position="333"/>
        <end position="387"/>
    </location>
</feature>
<gene>
    <name evidence="3" type="ORF">Vretifemale_4339</name>
</gene>
<feature type="region of interest" description="Disordered" evidence="2">
    <location>
        <begin position="729"/>
        <end position="757"/>
    </location>
</feature>